<evidence type="ECO:0000256" key="6">
    <source>
        <dbReference type="ARBA" id="ARBA00022840"/>
    </source>
</evidence>
<keyword evidence="3 10" id="KW-0436">Ligase</keyword>
<dbReference type="GO" id="GO:0005737">
    <property type="term" value="C:cytoplasm"/>
    <property type="evidence" value="ECO:0007669"/>
    <property type="project" value="TreeGrafter"/>
</dbReference>
<gene>
    <name evidence="13" type="ORF">JonanDRAFT_0682</name>
</gene>
<accession>H0UK59</accession>
<dbReference type="Gene3D" id="3.90.190.20">
    <property type="entry name" value="Mur ligase, C-terminal domain"/>
    <property type="match status" value="1"/>
</dbReference>
<evidence type="ECO:0000256" key="2">
    <source>
        <dbReference type="ARBA" id="ARBA00013025"/>
    </source>
</evidence>
<evidence type="ECO:0000256" key="8">
    <source>
        <dbReference type="ARBA" id="ARBA00030592"/>
    </source>
</evidence>
<keyword evidence="4" id="KW-0479">Metal-binding</keyword>
<dbReference type="SUPFAM" id="SSF53244">
    <property type="entry name" value="MurD-like peptide ligases, peptide-binding domain"/>
    <property type="match status" value="1"/>
</dbReference>
<dbReference type="HOGENOM" id="CLU_015869_1_2_0"/>
<dbReference type="GO" id="GO:0004326">
    <property type="term" value="F:tetrahydrofolylpolyglutamate synthase activity"/>
    <property type="evidence" value="ECO:0007669"/>
    <property type="project" value="UniProtKB-EC"/>
</dbReference>
<evidence type="ECO:0000256" key="1">
    <source>
        <dbReference type="ARBA" id="ARBA00008276"/>
    </source>
</evidence>
<evidence type="ECO:0000313" key="13">
    <source>
        <dbReference type="EMBL" id="EHM13068.1"/>
    </source>
</evidence>
<dbReference type="eggNOG" id="COG0285">
    <property type="taxonomic scope" value="Bacteria"/>
</dbReference>
<evidence type="ECO:0000313" key="14">
    <source>
        <dbReference type="Proteomes" id="UP000003806"/>
    </source>
</evidence>
<dbReference type="GO" id="GO:0046872">
    <property type="term" value="F:metal ion binding"/>
    <property type="evidence" value="ECO:0007669"/>
    <property type="project" value="UniProtKB-KW"/>
</dbReference>
<evidence type="ECO:0000256" key="9">
    <source>
        <dbReference type="ARBA" id="ARBA00047493"/>
    </source>
</evidence>
<evidence type="ECO:0000256" key="5">
    <source>
        <dbReference type="ARBA" id="ARBA00022741"/>
    </source>
</evidence>
<dbReference type="GO" id="GO:0008841">
    <property type="term" value="F:dihydrofolate synthase activity"/>
    <property type="evidence" value="ECO:0007669"/>
    <property type="project" value="TreeGrafter"/>
</dbReference>
<evidence type="ECO:0000256" key="10">
    <source>
        <dbReference type="PIRNR" id="PIRNR001563"/>
    </source>
</evidence>
<evidence type="ECO:0000256" key="3">
    <source>
        <dbReference type="ARBA" id="ARBA00022598"/>
    </source>
</evidence>
<dbReference type="InterPro" id="IPR013221">
    <property type="entry name" value="Mur_ligase_cen"/>
</dbReference>
<evidence type="ECO:0000256" key="7">
    <source>
        <dbReference type="ARBA" id="ARBA00022842"/>
    </source>
</evidence>
<dbReference type="Gene3D" id="3.40.1190.10">
    <property type="entry name" value="Mur-like, catalytic domain"/>
    <property type="match status" value="1"/>
</dbReference>
<dbReference type="PIRSF" id="PIRSF001563">
    <property type="entry name" value="Folylpolyglu_synth"/>
    <property type="match status" value="1"/>
</dbReference>
<dbReference type="InterPro" id="IPR004101">
    <property type="entry name" value="Mur_ligase_C"/>
</dbReference>
<dbReference type="GO" id="GO:0005524">
    <property type="term" value="F:ATP binding"/>
    <property type="evidence" value="ECO:0007669"/>
    <property type="project" value="UniProtKB-KW"/>
</dbReference>
<protein>
    <recommendedName>
        <fullName evidence="2">tetrahydrofolate synthase</fullName>
        <ecNumber evidence="2">6.3.2.17</ecNumber>
    </recommendedName>
    <alternativeName>
        <fullName evidence="8">Tetrahydrofolylpolyglutamate synthase</fullName>
    </alternativeName>
</protein>
<keyword evidence="14" id="KW-1185">Reference proteome</keyword>
<sequence length="442" mass="48698">MREMRPSDIALYEKVEKALSDVSSDGWHPGLERVSVLLEALGTPQAFPAIHLAGTNGKGSTAAFLESIYRAAGYKTALYTSPHLIHLGERLLVNGYPLPPELWAEASQKVAQTILGHPWLSQHRPTYFETLTAAAYLLVRDAKPDVAIIETGMGGRLDATNILPDCRLAVITPIDWDHMAFLGNTLSAIASEKFGIIVPGRPAIFSDNHPELAPEFRACCAAKNSPAYTMDECRIFDAETSLDGCEFSLTTPCGTNRWFSRLLGTYQPENASLALRATEILQKDFPVTEEARREGLRTVRWPGRLEVVSRDPDVILDGAHNPHGMKALTDSLLALYGKDRLLTVVFTAMADKDYAGEFSYMSSRLKIRLICTRVPHNTRCESAQVLAQKATGYPFIDVPLAVEDPVAALEKARGFSDPVILCGSLYFIGSMRSRLVSSDEWR</sequence>
<dbReference type="Pfam" id="PF08245">
    <property type="entry name" value="Mur_ligase_M"/>
    <property type="match status" value="1"/>
</dbReference>
<keyword evidence="6 10" id="KW-0067">ATP-binding</keyword>
<comment type="catalytic activity">
    <reaction evidence="9">
        <text>(6S)-5,6,7,8-tetrahydrofolyl-(gamma-L-Glu)(n) + L-glutamate + ATP = (6S)-5,6,7,8-tetrahydrofolyl-(gamma-L-Glu)(n+1) + ADP + phosphate + H(+)</text>
        <dbReference type="Rhea" id="RHEA:10580"/>
        <dbReference type="Rhea" id="RHEA-COMP:14738"/>
        <dbReference type="Rhea" id="RHEA-COMP:14740"/>
        <dbReference type="ChEBI" id="CHEBI:15378"/>
        <dbReference type="ChEBI" id="CHEBI:29985"/>
        <dbReference type="ChEBI" id="CHEBI:30616"/>
        <dbReference type="ChEBI" id="CHEBI:43474"/>
        <dbReference type="ChEBI" id="CHEBI:141005"/>
        <dbReference type="ChEBI" id="CHEBI:456216"/>
        <dbReference type="EC" id="6.3.2.17"/>
    </reaction>
</comment>
<name>H0UK59_9BACT</name>
<dbReference type="EC" id="6.3.2.17" evidence="2"/>
<evidence type="ECO:0000259" key="12">
    <source>
        <dbReference type="Pfam" id="PF08245"/>
    </source>
</evidence>
<dbReference type="AlphaFoldDB" id="H0UK59"/>
<dbReference type="PANTHER" id="PTHR11136">
    <property type="entry name" value="FOLYLPOLYGLUTAMATE SYNTHASE-RELATED"/>
    <property type="match status" value="1"/>
</dbReference>
<feature type="domain" description="Mur ligase central" evidence="12">
    <location>
        <begin position="53"/>
        <end position="276"/>
    </location>
</feature>
<dbReference type="InterPro" id="IPR018109">
    <property type="entry name" value="Folylpolyglutamate_synth_CS"/>
</dbReference>
<evidence type="ECO:0000256" key="4">
    <source>
        <dbReference type="ARBA" id="ARBA00022723"/>
    </source>
</evidence>
<feature type="domain" description="Mur ligase C-terminal" evidence="11">
    <location>
        <begin position="303"/>
        <end position="424"/>
    </location>
</feature>
<dbReference type="PROSITE" id="PS01012">
    <property type="entry name" value="FOLYLPOLYGLU_SYNT_2"/>
    <property type="match status" value="1"/>
</dbReference>
<dbReference type="SUPFAM" id="SSF53623">
    <property type="entry name" value="MurD-like peptide ligases, catalytic domain"/>
    <property type="match status" value="1"/>
</dbReference>
<dbReference type="Pfam" id="PF02875">
    <property type="entry name" value="Mur_ligase_C"/>
    <property type="match status" value="1"/>
</dbReference>
<keyword evidence="5 10" id="KW-0547">Nucleotide-binding</keyword>
<dbReference type="NCBIfam" id="TIGR01499">
    <property type="entry name" value="folC"/>
    <property type="match status" value="1"/>
</dbReference>
<comment type="similarity">
    <text evidence="1 10">Belongs to the folylpolyglutamate synthase family.</text>
</comment>
<evidence type="ECO:0000259" key="11">
    <source>
        <dbReference type="Pfam" id="PF02875"/>
    </source>
</evidence>
<dbReference type="Proteomes" id="UP000003806">
    <property type="component" value="Chromosome"/>
</dbReference>
<dbReference type="InterPro" id="IPR036615">
    <property type="entry name" value="Mur_ligase_C_dom_sf"/>
</dbReference>
<dbReference type="InterPro" id="IPR036565">
    <property type="entry name" value="Mur-like_cat_sf"/>
</dbReference>
<dbReference type="STRING" id="885272.JonanDRAFT_0682"/>
<proteinExistence type="inferred from homology"/>
<dbReference type="PANTHER" id="PTHR11136:SF0">
    <property type="entry name" value="DIHYDROFOLATE SYNTHETASE-RELATED"/>
    <property type="match status" value="1"/>
</dbReference>
<reference evidence="13 14" key="1">
    <citation type="submission" date="2011-11" db="EMBL/GenBank/DDBJ databases">
        <title>The Noncontiguous Finished genome of Jonquetella anthropi DSM 22815.</title>
        <authorList>
            <consortium name="US DOE Joint Genome Institute (JGI-PGF)"/>
            <person name="Lucas S."/>
            <person name="Copeland A."/>
            <person name="Lapidus A."/>
            <person name="Glavina del Rio T."/>
            <person name="Dalin E."/>
            <person name="Tice H."/>
            <person name="Bruce D."/>
            <person name="Goodwin L."/>
            <person name="Pitluck S."/>
            <person name="Peters L."/>
            <person name="Mikhailova N."/>
            <person name="Held B."/>
            <person name="Kyrpides N."/>
            <person name="Mavromatis K."/>
            <person name="Ivanova N."/>
            <person name="Markowitz V."/>
            <person name="Cheng J.-F."/>
            <person name="Hugenholtz P."/>
            <person name="Woyke T."/>
            <person name="Wu D."/>
            <person name="Gronow S."/>
            <person name="Wellnitz S."/>
            <person name="Brambilla E."/>
            <person name="Klenk H.-P."/>
            <person name="Eisen J.A."/>
        </authorList>
    </citation>
    <scope>NUCLEOTIDE SEQUENCE [LARGE SCALE GENOMIC DNA]</scope>
    <source>
        <strain evidence="13 14">DSM 22815</strain>
    </source>
</reference>
<keyword evidence="7" id="KW-0460">Magnesium</keyword>
<organism evidence="13 14">
    <name type="scientific">Jonquetella anthropi DSM 22815</name>
    <dbReference type="NCBI Taxonomy" id="885272"/>
    <lineage>
        <taxon>Bacteria</taxon>
        <taxon>Thermotogati</taxon>
        <taxon>Synergistota</taxon>
        <taxon>Synergistia</taxon>
        <taxon>Synergistales</taxon>
        <taxon>Dethiosulfovibrionaceae</taxon>
        <taxon>Jonquetella</taxon>
    </lineage>
</organism>
<dbReference type="EMBL" id="CM001376">
    <property type="protein sequence ID" value="EHM13068.1"/>
    <property type="molecule type" value="Genomic_DNA"/>
</dbReference>
<dbReference type="InterPro" id="IPR001645">
    <property type="entry name" value="Folylpolyglutamate_synth"/>
</dbReference>